<evidence type="ECO:0000256" key="1">
    <source>
        <dbReference type="SAM" id="SignalP"/>
    </source>
</evidence>
<name>A0A4Q1C7T7_9BACT</name>
<reference evidence="2 3" key="1">
    <citation type="submission" date="2019-01" db="EMBL/GenBank/DDBJ databases">
        <title>Lacunisphaera sp. strain TWA-58.</title>
        <authorList>
            <person name="Chen W.-M."/>
        </authorList>
    </citation>
    <scope>NUCLEOTIDE SEQUENCE [LARGE SCALE GENOMIC DNA]</scope>
    <source>
        <strain evidence="2 3">TWA-58</strain>
    </source>
</reference>
<sequence>MGLFRSIFLTMFALISAAPAGLRAEFRLFKNTWGNVIVATDVTRAGKALTPPTLQQPVYYKGMSLGRKLGSIPGDNEPDVKQLNLFVADILAKQGYLAAKPGVPEPELFLVLQWGYIKPGSEDLLWFLGYDPRQDIASQATINMLGPEVFRRGMRSPEIDTILQDSQNPIYGIIVTAFDFKTARTAEPVALWQTRIGLPASGKSMSSALPVMIATAGPAIGRPADKPVFLDADRIREGQVKLGELKFLDYEQDSRPTEESGSGKK</sequence>
<organism evidence="2 3">
    <name type="scientific">Oleiharenicola lentus</name>
    <dbReference type="NCBI Taxonomy" id="2508720"/>
    <lineage>
        <taxon>Bacteria</taxon>
        <taxon>Pseudomonadati</taxon>
        <taxon>Verrucomicrobiota</taxon>
        <taxon>Opitutia</taxon>
        <taxon>Opitutales</taxon>
        <taxon>Opitutaceae</taxon>
        <taxon>Oleiharenicola</taxon>
    </lineage>
</organism>
<dbReference type="Proteomes" id="UP000290218">
    <property type="component" value="Unassembled WGS sequence"/>
</dbReference>
<comment type="caution">
    <text evidence="2">The sequence shown here is derived from an EMBL/GenBank/DDBJ whole genome shotgun (WGS) entry which is preliminary data.</text>
</comment>
<dbReference type="RefSeq" id="WP_129046359.1">
    <property type="nucleotide sequence ID" value="NZ_SDHX01000001.1"/>
</dbReference>
<keyword evidence="3" id="KW-1185">Reference proteome</keyword>
<dbReference type="OrthoDB" id="9826256at2"/>
<gene>
    <name evidence="2" type="ORF">ESB00_03585</name>
</gene>
<evidence type="ECO:0000313" key="3">
    <source>
        <dbReference type="Proteomes" id="UP000290218"/>
    </source>
</evidence>
<protein>
    <submittedName>
        <fullName evidence="2">Uncharacterized protein</fullName>
    </submittedName>
</protein>
<dbReference type="EMBL" id="SDHX01000001">
    <property type="protein sequence ID" value="RXK54993.1"/>
    <property type="molecule type" value="Genomic_DNA"/>
</dbReference>
<feature type="chain" id="PRO_5020510802" evidence="1">
    <location>
        <begin position="21"/>
        <end position="265"/>
    </location>
</feature>
<proteinExistence type="predicted"/>
<feature type="signal peptide" evidence="1">
    <location>
        <begin position="1"/>
        <end position="20"/>
    </location>
</feature>
<dbReference type="AlphaFoldDB" id="A0A4Q1C7T7"/>
<accession>A0A4Q1C7T7</accession>
<evidence type="ECO:0000313" key="2">
    <source>
        <dbReference type="EMBL" id="RXK54993.1"/>
    </source>
</evidence>
<keyword evidence="1" id="KW-0732">Signal</keyword>